<evidence type="ECO:0000313" key="3">
    <source>
        <dbReference type="Proteomes" id="UP000724874"/>
    </source>
</evidence>
<protein>
    <submittedName>
        <fullName evidence="2">Uncharacterized protein</fullName>
    </submittedName>
</protein>
<proteinExistence type="predicted"/>
<feature type="compositionally biased region" description="Basic and acidic residues" evidence="1">
    <location>
        <begin position="135"/>
        <end position="149"/>
    </location>
</feature>
<feature type="compositionally biased region" description="Polar residues" evidence="1">
    <location>
        <begin position="124"/>
        <end position="133"/>
    </location>
</feature>
<dbReference type="OrthoDB" id="10663018at2759"/>
<feature type="compositionally biased region" description="Low complexity" evidence="1">
    <location>
        <begin position="566"/>
        <end position="575"/>
    </location>
</feature>
<organism evidence="2 3">
    <name type="scientific">Gymnopilus junonius</name>
    <name type="common">Spectacular rustgill mushroom</name>
    <name type="synonym">Gymnopilus spectabilis subsp. junonius</name>
    <dbReference type="NCBI Taxonomy" id="109634"/>
    <lineage>
        <taxon>Eukaryota</taxon>
        <taxon>Fungi</taxon>
        <taxon>Dikarya</taxon>
        <taxon>Basidiomycota</taxon>
        <taxon>Agaricomycotina</taxon>
        <taxon>Agaricomycetes</taxon>
        <taxon>Agaricomycetidae</taxon>
        <taxon>Agaricales</taxon>
        <taxon>Agaricineae</taxon>
        <taxon>Hymenogastraceae</taxon>
        <taxon>Gymnopilus</taxon>
    </lineage>
</organism>
<gene>
    <name evidence="2" type="ORF">CPB84DRAFT_167851</name>
</gene>
<evidence type="ECO:0000313" key="2">
    <source>
        <dbReference type="EMBL" id="KAF8908608.1"/>
    </source>
</evidence>
<accession>A0A9P5NU16</accession>
<name>A0A9P5NU16_GYMJU</name>
<dbReference type="EMBL" id="JADNYJ010000011">
    <property type="protein sequence ID" value="KAF8908608.1"/>
    <property type="molecule type" value="Genomic_DNA"/>
</dbReference>
<dbReference type="AlphaFoldDB" id="A0A9P5NU16"/>
<dbReference type="Proteomes" id="UP000724874">
    <property type="component" value="Unassembled WGS sequence"/>
</dbReference>
<reference evidence="2" key="1">
    <citation type="submission" date="2020-11" db="EMBL/GenBank/DDBJ databases">
        <authorList>
            <consortium name="DOE Joint Genome Institute"/>
            <person name="Ahrendt S."/>
            <person name="Riley R."/>
            <person name="Andreopoulos W."/>
            <person name="LaButti K."/>
            <person name="Pangilinan J."/>
            <person name="Ruiz-duenas F.J."/>
            <person name="Barrasa J.M."/>
            <person name="Sanchez-Garcia M."/>
            <person name="Camarero S."/>
            <person name="Miyauchi S."/>
            <person name="Serrano A."/>
            <person name="Linde D."/>
            <person name="Babiker R."/>
            <person name="Drula E."/>
            <person name="Ayuso-Fernandez I."/>
            <person name="Pacheco R."/>
            <person name="Padilla G."/>
            <person name="Ferreira P."/>
            <person name="Barriuso J."/>
            <person name="Kellner H."/>
            <person name="Castanera R."/>
            <person name="Alfaro M."/>
            <person name="Ramirez L."/>
            <person name="Pisabarro A.G."/>
            <person name="Kuo A."/>
            <person name="Tritt A."/>
            <person name="Lipzen A."/>
            <person name="He G."/>
            <person name="Yan M."/>
            <person name="Ng V."/>
            <person name="Cullen D."/>
            <person name="Martin F."/>
            <person name="Rosso M.-N."/>
            <person name="Henrissat B."/>
            <person name="Hibbett D."/>
            <person name="Martinez A.T."/>
            <person name="Grigoriev I.V."/>
        </authorList>
    </citation>
    <scope>NUCLEOTIDE SEQUENCE</scope>
    <source>
        <strain evidence="2">AH 44721</strain>
    </source>
</reference>
<keyword evidence="3" id="KW-1185">Reference proteome</keyword>
<sequence length="799" mass="91370">MSLNGQKETPIISDAWSSFLEWHQKNIAPKAGGWKGSRASNESLETARDIWADHLKKRKYRPFSWPTTSEEINQLKATLNWRPTEMWSTISGYCRITSDEADPEFDPGRTHFTTWHKEINAYKTSTESVTQKQEAAGEAHQKKPPKVSEDLGTDESAKEPPVAAISPHLFRLSPFSSGKIWGSGDDAQALRNFAVKKWRNLSKEFYEMVMEHDKDMLEPLRFAQSEEGAEKIINSHLQFLLKLAHQIYENLESAILGWDGKEEQDEKEDMKPEEEQGFDVNADRDHELKTESEDFPHPSTTEKGEEQGRNTSDSPERPQNSDKEPNQNRQTPILVKKKQEISSDVQSESESDADASFPRHVYRRQRDVRQRSSSTVYNHPPASSIPRRHNWGHLRQHSGLLNEPNGYPKRRPPVHTARYPSRTRPYSYPDLYTRVDGDQSESECERAKRKPLYPAQAYVDDAYIEAPRDVPYPPRKDYYGPYRRDSLPMPLDVHRSNYPLGRVEMPVEMPETYKEERDQHEPMVNQSHLQGRPRIAPSYRPNIRSERLQTSSPKTMMRPPPVINLQSRPQRSQRPNNPPAPVNAHHQQPILPEQEPNVQHTAEDEYEMRAIFKEIEAAYARSAEQNAKVLALDTVDIIDTVYHRMEEGRAGYEIHETTAEESSEADFDSHLLDTSDTEISSMIEVSENHESECDRSSTPTPGTPIVNAMYHQRGPEYAFAALGRNENKIPPPRRILASVNNIPPMGGILGRRASSAVQPERSVHWAKAPEIRIFHKPAAQQDRAQSTGTGNEMKGQANK</sequence>
<feature type="region of interest" description="Disordered" evidence="1">
    <location>
        <begin position="776"/>
        <end position="799"/>
    </location>
</feature>
<feature type="compositionally biased region" description="Basic residues" evidence="1">
    <location>
        <begin position="386"/>
        <end position="396"/>
    </location>
</feature>
<evidence type="ECO:0000256" key="1">
    <source>
        <dbReference type="SAM" id="MobiDB-lite"/>
    </source>
</evidence>
<feature type="region of interest" description="Disordered" evidence="1">
    <location>
        <begin position="517"/>
        <end position="600"/>
    </location>
</feature>
<comment type="caution">
    <text evidence="2">The sequence shown here is derived from an EMBL/GenBank/DDBJ whole genome shotgun (WGS) entry which is preliminary data.</text>
</comment>
<feature type="compositionally biased region" description="Basic and acidic residues" evidence="1">
    <location>
        <begin position="281"/>
        <end position="326"/>
    </location>
</feature>
<feature type="region of interest" description="Disordered" evidence="1">
    <location>
        <begin position="124"/>
        <end position="158"/>
    </location>
</feature>
<feature type="region of interest" description="Disordered" evidence="1">
    <location>
        <begin position="261"/>
        <end position="448"/>
    </location>
</feature>